<protein>
    <submittedName>
        <fullName evidence="2">Uncharacterized protein</fullName>
    </submittedName>
</protein>
<dbReference type="Proteomes" id="UP000887540">
    <property type="component" value="Unplaced"/>
</dbReference>
<sequence>MSTIATYKDPESSNAPYVISRRTMMSTVSNGTSSG</sequence>
<accession>A0A914DJK3</accession>
<name>A0A914DJK3_9BILA</name>
<proteinExistence type="predicted"/>
<evidence type="ECO:0000313" key="2">
    <source>
        <dbReference type="WBParaSite" id="ACRNAN_scaffold28080.g22946.t1"/>
    </source>
</evidence>
<reference evidence="2" key="1">
    <citation type="submission" date="2022-11" db="UniProtKB">
        <authorList>
            <consortium name="WormBaseParasite"/>
        </authorList>
    </citation>
    <scope>IDENTIFICATION</scope>
</reference>
<keyword evidence="1" id="KW-1185">Reference proteome</keyword>
<organism evidence="1 2">
    <name type="scientific">Acrobeloides nanus</name>
    <dbReference type="NCBI Taxonomy" id="290746"/>
    <lineage>
        <taxon>Eukaryota</taxon>
        <taxon>Metazoa</taxon>
        <taxon>Ecdysozoa</taxon>
        <taxon>Nematoda</taxon>
        <taxon>Chromadorea</taxon>
        <taxon>Rhabditida</taxon>
        <taxon>Tylenchina</taxon>
        <taxon>Cephalobomorpha</taxon>
        <taxon>Cephaloboidea</taxon>
        <taxon>Cephalobidae</taxon>
        <taxon>Acrobeloides</taxon>
    </lineage>
</organism>
<dbReference type="AlphaFoldDB" id="A0A914DJK3"/>
<evidence type="ECO:0000313" key="1">
    <source>
        <dbReference type="Proteomes" id="UP000887540"/>
    </source>
</evidence>
<dbReference type="WBParaSite" id="ACRNAN_scaffold28080.g22946.t1">
    <property type="protein sequence ID" value="ACRNAN_scaffold28080.g22946.t1"/>
    <property type="gene ID" value="ACRNAN_scaffold28080.g22946"/>
</dbReference>